<name>A0ABR4FHE1_9EURO</name>
<keyword evidence="2" id="KW-0812">Transmembrane</keyword>
<keyword evidence="2" id="KW-1133">Transmembrane helix</keyword>
<feature type="chain" id="PRO_5045836003" evidence="3">
    <location>
        <begin position="21"/>
        <end position="428"/>
    </location>
</feature>
<organism evidence="4 5">
    <name type="scientific">Aspergillus keveii</name>
    <dbReference type="NCBI Taxonomy" id="714993"/>
    <lineage>
        <taxon>Eukaryota</taxon>
        <taxon>Fungi</taxon>
        <taxon>Dikarya</taxon>
        <taxon>Ascomycota</taxon>
        <taxon>Pezizomycotina</taxon>
        <taxon>Eurotiomycetes</taxon>
        <taxon>Eurotiomycetidae</taxon>
        <taxon>Eurotiales</taxon>
        <taxon>Aspergillaceae</taxon>
        <taxon>Aspergillus</taxon>
        <taxon>Aspergillus subgen. Nidulantes</taxon>
    </lineage>
</organism>
<sequence length="428" mass="46735">MILSTTWTLLFATVASLCSAAPAQLCTPKYGYWGYAYVVNTQSEVDAIAQSCTTINGSLVMYANYTGGFYLPNIRNILGSLQWRSLLRDTYSPDQPSPTTVDVPDLELVQNSLQMGSLPALRNFSAPKLKSVGWEVSVDYAVNVDLRALEEAEYFKYMGNVSTLRLDSLREVRQRAFICNKDNCTESLTPDRAFDISLPSLSVVGAIELDGRYSGVALPQLSNVSGHDFANRGFRFGTSGGEVLNLTFPKLNYVSGGMYLNGGIGSFAMDAMRNLTTHLDITTSALLNVTLPFEEAGYIRLEGNITGARFPNLRSWDTLLIDSREKLDCDATTESLANTTAHTYTCRYTTKDSDSGLSTGAKAGIGAGAGVAGLLILGVLAWCIARRKRRTERLKSESNIHLDEVPPTYGEVRGQDHPPEYASTREAN</sequence>
<proteinExistence type="predicted"/>
<comment type="caution">
    <text evidence="4">The sequence shown here is derived from an EMBL/GenBank/DDBJ whole genome shotgun (WGS) entry which is preliminary data.</text>
</comment>
<evidence type="ECO:0000313" key="5">
    <source>
        <dbReference type="Proteomes" id="UP001610563"/>
    </source>
</evidence>
<keyword evidence="3" id="KW-0732">Signal</keyword>
<keyword evidence="2" id="KW-0472">Membrane</keyword>
<dbReference type="EMBL" id="JBFTWV010000358">
    <property type="protein sequence ID" value="KAL2782657.1"/>
    <property type="molecule type" value="Genomic_DNA"/>
</dbReference>
<gene>
    <name evidence="4" type="ORF">BJX66DRAFT_320184</name>
</gene>
<evidence type="ECO:0000256" key="1">
    <source>
        <dbReference type="SAM" id="MobiDB-lite"/>
    </source>
</evidence>
<accession>A0ABR4FHE1</accession>
<reference evidence="4 5" key="1">
    <citation type="submission" date="2024-07" db="EMBL/GenBank/DDBJ databases">
        <title>Section-level genome sequencing and comparative genomics of Aspergillus sections Usti and Cavernicolus.</title>
        <authorList>
            <consortium name="Lawrence Berkeley National Laboratory"/>
            <person name="Nybo J.L."/>
            <person name="Vesth T.C."/>
            <person name="Theobald S."/>
            <person name="Frisvad J.C."/>
            <person name="Larsen T.O."/>
            <person name="Kjaerboelling I."/>
            <person name="Rothschild-Mancinelli K."/>
            <person name="Lyhne E.K."/>
            <person name="Kogle M.E."/>
            <person name="Barry K."/>
            <person name="Clum A."/>
            <person name="Na H."/>
            <person name="Ledsgaard L."/>
            <person name="Lin J."/>
            <person name="Lipzen A."/>
            <person name="Kuo A."/>
            <person name="Riley R."/>
            <person name="Mondo S."/>
            <person name="Labutti K."/>
            <person name="Haridas S."/>
            <person name="Pangalinan J."/>
            <person name="Salamov A.A."/>
            <person name="Simmons B.A."/>
            <person name="Magnuson J.K."/>
            <person name="Chen J."/>
            <person name="Drula E."/>
            <person name="Henrissat B."/>
            <person name="Wiebenga A."/>
            <person name="Lubbers R.J."/>
            <person name="Gomes A.C."/>
            <person name="Makela M.R."/>
            <person name="Stajich J."/>
            <person name="Grigoriev I.V."/>
            <person name="Mortensen U.H."/>
            <person name="De Vries R.P."/>
            <person name="Baker S.E."/>
            <person name="Andersen M.R."/>
        </authorList>
    </citation>
    <scope>NUCLEOTIDE SEQUENCE [LARGE SCALE GENOMIC DNA]</scope>
    <source>
        <strain evidence="4 5">CBS 209.92</strain>
    </source>
</reference>
<evidence type="ECO:0000256" key="2">
    <source>
        <dbReference type="SAM" id="Phobius"/>
    </source>
</evidence>
<dbReference type="Proteomes" id="UP001610563">
    <property type="component" value="Unassembled WGS sequence"/>
</dbReference>
<evidence type="ECO:0000313" key="4">
    <source>
        <dbReference type="EMBL" id="KAL2782657.1"/>
    </source>
</evidence>
<feature type="signal peptide" evidence="3">
    <location>
        <begin position="1"/>
        <end position="20"/>
    </location>
</feature>
<feature type="transmembrane region" description="Helical" evidence="2">
    <location>
        <begin position="363"/>
        <end position="385"/>
    </location>
</feature>
<protein>
    <submittedName>
        <fullName evidence="4">Uncharacterized protein</fullName>
    </submittedName>
</protein>
<feature type="region of interest" description="Disordered" evidence="1">
    <location>
        <begin position="398"/>
        <end position="428"/>
    </location>
</feature>
<keyword evidence="5" id="KW-1185">Reference proteome</keyword>
<evidence type="ECO:0000256" key="3">
    <source>
        <dbReference type="SAM" id="SignalP"/>
    </source>
</evidence>